<evidence type="ECO:0000313" key="1">
    <source>
        <dbReference type="EMBL" id="GLB51234.1"/>
    </source>
</evidence>
<reference evidence="1" key="1">
    <citation type="submission" date="2022-07" db="EMBL/GenBank/DDBJ databases">
        <title>Taxonomy of Novel Oxalotrophic and Methylotrophic Bacteria.</title>
        <authorList>
            <person name="Sahin N."/>
            <person name="Tani A."/>
        </authorList>
    </citation>
    <scope>NUCLEOTIDE SEQUENCE</scope>
    <source>
        <strain evidence="1">AM327</strain>
    </source>
</reference>
<organism evidence="1 2">
    <name type="scientific">Neptunitalea chrysea</name>
    <dbReference type="NCBI Taxonomy" id="1647581"/>
    <lineage>
        <taxon>Bacteria</taxon>
        <taxon>Pseudomonadati</taxon>
        <taxon>Bacteroidota</taxon>
        <taxon>Flavobacteriia</taxon>
        <taxon>Flavobacteriales</taxon>
        <taxon>Flavobacteriaceae</taxon>
        <taxon>Neptunitalea</taxon>
    </lineage>
</organism>
<protein>
    <recommendedName>
        <fullName evidence="3">Cyclic nucleotide-binding domain-containing protein</fullName>
    </recommendedName>
</protein>
<dbReference type="InterPro" id="IPR014710">
    <property type="entry name" value="RmlC-like_jellyroll"/>
</dbReference>
<evidence type="ECO:0000313" key="2">
    <source>
        <dbReference type="Proteomes" id="UP001143545"/>
    </source>
</evidence>
<dbReference type="Gene3D" id="2.60.120.10">
    <property type="entry name" value="Jelly Rolls"/>
    <property type="match status" value="1"/>
</dbReference>
<dbReference type="SUPFAM" id="SSF51206">
    <property type="entry name" value="cAMP-binding domain-like"/>
    <property type="match status" value="1"/>
</dbReference>
<dbReference type="AlphaFoldDB" id="A0A9W6B2T1"/>
<sequence length="99" mass="11697">MEKIKHYLNQIAPINTDDWNLFASKLSYETYPSKTILLNQEEIENHLYFIDEGIIRLYFQGEVDDITFGFGFPNSFISCYDSFLTRQKSSYCMSIYHKG</sequence>
<dbReference type="EMBL" id="BRVP01000002">
    <property type="protein sequence ID" value="GLB51234.1"/>
    <property type="molecule type" value="Genomic_DNA"/>
</dbReference>
<evidence type="ECO:0008006" key="3">
    <source>
        <dbReference type="Google" id="ProtNLM"/>
    </source>
</evidence>
<keyword evidence="2" id="KW-1185">Reference proteome</keyword>
<name>A0A9W6B2T1_9FLAO</name>
<gene>
    <name evidence="1" type="ORF">NBRC110019_02730</name>
</gene>
<dbReference type="Proteomes" id="UP001143545">
    <property type="component" value="Unassembled WGS sequence"/>
</dbReference>
<accession>A0A9W6B2T1</accession>
<proteinExistence type="predicted"/>
<dbReference type="InterPro" id="IPR018490">
    <property type="entry name" value="cNMP-bd_dom_sf"/>
</dbReference>
<comment type="caution">
    <text evidence="1">The sequence shown here is derived from an EMBL/GenBank/DDBJ whole genome shotgun (WGS) entry which is preliminary data.</text>
</comment>
<dbReference type="RefSeq" id="WP_309297635.1">
    <property type="nucleotide sequence ID" value="NZ_BRVP01000002.1"/>
</dbReference>